<dbReference type="RefSeq" id="WP_379599259.1">
    <property type="nucleotide sequence ID" value="NZ_JBHUDE010000163.1"/>
</dbReference>
<sequence length="117" mass="13894">MYFKSDYHEETARELMKRFGFEKLEDDREYGTFCYVTTATYKYEDLKKVADSEGLDLDKLQQIMLVYSSTEISMIRFGLQLFNANIDDITIPDVMSGLDDENKRVVIEALKFRYRIR</sequence>
<evidence type="ECO:0000313" key="1">
    <source>
        <dbReference type="EMBL" id="MFD1609780.1"/>
    </source>
</evidence>
<dbReference type="EMBL" id="JBHUDE010000163">
    <property type="protein sequence ID" value="MFD1609780.1"/>
    <property type="molecule type" value="Genomic_DNA"/>
</dbReference>
<gene>
    <name evidence="1" type="ORF">ACFSBH_19360</name>
</gene>
<protein>
    <submittedName>
        <fullName evidence="1">Uncharacterized protein</fullName>
    </submittedName>
</protein>
<keyword evidence="2" id="KW-1185">Reference proteome</keyword>
<evidence type="ECO:0000313" key="2">
    <source>
        <dbReference type="Proteomes" id="UP001597221"/>
    </source>
</evidence>
<dbReference type="Proteomes" id="UP001597221">
    <property type="component" value="Unassembled WGS sequence"/>
</dbReference>
<name>A0ABW4HXY2_9BACI</name>
<reference evidence="2" key="1">
    <citation type="journal article" date="2019" name="Int. J. Syst. Evol. Microbiol.">
        <title>The Global Catalogue of Microorganisms (GCM) 10K type strain sequencing project: providing services to taxonomists for standard genome sequencing and annotation.</title>
        <authorList>
            <consortium name="The Broad Institute Genomics Platform"/>
            <consortium name="The Broad Institute Genome Sequencing Center for Infectious Disease"/>
            <person name="Wu L."/>
            <person name="Ma J."/>
        </authorList>
    </citation>
    <scope>NUCLEOTIDE SEQUENCE [LARGE SCALE GENOMIC DNA]</scope>
    <source>
        <strain evidence="2">CGMCC 1.12376</strain>
    </source>
</reference>
<proteinExistence type="predicted"/>
<organism evidence="1 2">
    <name type="scientific">Oceanobacillus luteolus</name>
    <dbReference type="NCBI Taxonomy" id="1274358"/>
    <lineage>
        <taxon>Bacteria</taxon>
        <taxon>Bacillati</taxon>
        <taxon>Bacillota</taxon>
        <taxon>Bacilli</taxon>
        <taxon>Bacillales</taxon>
        <taxon>Bacillaceae</taxon>
        <taxon>Oceanobacillus</taxon>
    </lineage>
</organism>
<accession>A0ABW4HXY2</accession>
<comment type="caution">
    <text evidence="1">The sequence shown here is derived from an EMBL/GenBank/DDBJ whole genome shotgun (WGS) entry which is preliminary data.</text>
</comment>